<dbReference type="PANTHER" id="PTHR46195:SF3">
    <property type="entry name" value="HEAVY METAL-ASSOCIATED ISOPRENYLATED PLANT PROTEIN 3-LIKE"/>
    <property type="match status" value="1"/>
</dbReference>
<feature type="domain" description="HMA" evidence="7">
    <location>
        <begin position="120"/>
        <end position="184"/>
    </location>
</feature>
<feature type="compositionally biased region" description="Basic and acidic residues" evidence="6">
    <location>
        <begin position="185"/>
        <end position="213"/>
    </location>
</feature>
<keyword evidence="4" id="KW-0636">Prenylation</keyword>
<dbReference type="Gene3D" id="3.30.70.100">
    <property type="match status" value="2"/>
</dbReference>
<evidence type="ECO:0000256" key="1">
    <source>
        <dbReference type="ARBA" id="ARBA00004170"/>
    </source>
</evidence>
<dbReference type="GO" id="GO:0016020">
    <property type="term" value="C:membrane"/>
    <property type="evidence" value="ECO:0007669"/>
    <property type="project" value="UniProtKB-SubCell"/>
</dbReference>
<dbReference type="GO" id="GO:0046872">
    <property type="term" value="F:metal ion binding"/>
    <property type="evidence" value="ECO:0007669"/>
    <property type="project" value="UniProtKB-KW"/>
</dbReference>
<comment type="subcellular location">
    <subcellularLocation>
        <location evidence="1">Membrane</location>
        <topology evidence="1">Peripheral membrane protein</topology>
    </subcellularLocation>
</comment>
<feature type="region of interest" description="Disordered" evidence="6">
    <location>
        <begin position="1"/>
        <end position="30"/>
    </location>
</feature>
<dbReference type="Pfam" id="PF00403">
    <property type="entry name" value="HMA"/>
    <property type="match status" value="2"/>
</dbReference>
<dbReference type="InterPro" id="IPR006121">
    <property type="entry name" value="HMA_dom"/>
</dbReference>
<feature type="domain" description="HMA" evidence="7">
    <location>
        <begin position="33"/>
        <end position="97"/>
    </location>
</feature>
<dbReference type="EMBL" id="JAVXUP010003182">
    <property type="protein sequence ID" value="KAK2999761.1"/>
    <property type="molecule type" value="Genomic_DNA"/>
</dbReference>
<feature type="region of interest" description="Disordered" evidence="6">
    <location>
        <begin position="185"/>
        <end position="218"/>
    </location>
</feature>
<evidence type="ECO:0000256" key="6">
    <source>
        <dbReference type="SAM" id="MobiDB-lite"/>
    </source>
</evidence>
<organism evidence="8 9">
    <name type="scientific">Escallonia herrerae</name>
    <dbReference type="NCBI Taxonomy" id="1293975"/>
    <lineage>
        <taxon>Eukaryota</taxon>
        <taxon>Viridiplantae</taxon>
        <taxon>Streptophyta</taxon>
        <taxon>Embryophyta</taxon>
        <taxon>Tracheophyta</taxon>
        <taxon>Spermatophyta</taxon>
        <taxon>Magnoliopsida</taxon>
        <taxon>eudicotyledons</taxon>
        <taxon>Gunneridae</taxon>
        <taxon>Pentapetalae</taxon>
        <taxon>asterids</taxon>
        <taxon>campanulids</taxon>
        <taxon>Escalloniales</taxon>
        <taxon>Escalloniaceae</taxon>
        <taxon>Escallonia</taxon>
    </lineage>
</organism>
<name>A0AA89AEZ9_9ASTE</name>
<feature type="compositionally biased region" description="Polar residues" evidence="6">
    <location>
        <begin position="18"/>
        <end position="30"/>
    </location>
</feature>
<dbReference type="CDD" id="cd00371">
    <property type="entry name" value="HMA"/>
    <property type="match status" value="2"/>
</dbReference>
<comment type="caution">
    <text evidence="8">The sequence shown here is derived from an EMBL/GenBank/DDBJ whole genome shotgun (WGS) entry which is preliminary data.</text>
</comment>
<dbReference type="InterPro" id="IPR036163">
    <property type="entry name" value="HMA_dom_sf"/>
</dbReference>
<dbReference type="AlphaFoldDB" id="A0AA89AEZ9"/>
<evidence type="ECO:0000256" key="2">
    <source>
        <dbReference type="ARBA" id="ARBA00022481"/>
    </source>
</evidence>
<keyword evidence="4" id="KW-0449">Lipoprotein</keyword>
<accession>A0AA89AEZ9</accession>
<reference evidence="8" key="1">
    <citation type="submission" date="2022-12" db="EMBL/GenBank/DDBJ databases">
        <title>Draft genome assemblies for two species of Escallonia (Escalloniales).</title>
        <authorList>
            <person name="Chanderbali A."/>
            <person name="Dervinis C."/>
            <person name="Anghel I."/>
            <person name="Soltis D."/>
            <person name="Soltis P."/>
            <person name="Zapata F."/>
        </authorList>
    </citation>
    <scope>NUCLEOTIDE SEQUENCE</scope>
    <source>
        <strain evidence="8">UCBG64.0493</strain>
        <tissue evidence="8">Leaf</tissue>
    </source>
</reference>
<evidence type="ECO:0000256" key="4">
    <source>
        <dbReference type="ARBA" id="ARBA00023289"/>
    </source>
</evidence>
<dbReference type="Proteomes" id="UP001188597">
    <property type="component" value="Unassembled WGS sequence"/>
</dbReference>
<dbReference type="InterPro" id="IPR044577">
    <property type="entry name" value="HIPP4/7/8/17/18/19"/>
</dbReference>
<comment type="similarity">
    <text evidence="5">Belongs to the HIPP family.</text>
</comment>
<evidence type="ECO:0000256" key="5">
    <source>
        <dbReference type="ARBA" id="ARBA00024045"/>
    </source>
</evidence>
<evidence type="ECO:0000259" key="7">
    <source>
        <dbReference type="PROSITE" id="PS50846"/>
    </source>
</evidence>
<keyword evidence="3" id="KW-0479">Metal-binding</keyword>
<dbReference type="GO" id="GO:0009626">
    <property type="term" value="P:plant-type hypersensitive response"/>
    <property type="evidence" value="ECO:0007669"/>
    <property type="project" value="UniProtKB-KW"/>
</dbReference>
<keyword evidence="9" id="KW-1185">Reference proteome</keyword>
<sequence>MFYVLPRERKKRQEKAQEQNNEGTDAGNKQNPKGVIVLGVYMHCEGCAKEVVRCLRGFDGVEVVETDTKAHKVIVRGKNADPTKVAERLRRKMDKHVDLISPILPKTEEKKEERKPEPKVVEVVLKLFLHCEGCAKDVKHCIHKMEGVHTVEPDMKNNLVTVTGTIDAEKLVEFVDTRAGRRAEIVKQKKDGKNKKEDKNEGEGDRNGRKDSTCHNYPPGLVYAPQLFSDENPNALSCNRRTNAQAAGY</sequence>
<feature type="non-terminal residue" evidence="8">
    <location>
        <position position="1"/>
    </location>
</feature>
<evidence type="ECO:0000313" key="9">
    <source>
        <dbReference type="Proteomes" id="UP001188597"/>
    </source>
</evidence>
<evidence type="ECO:0000256" key="3">
    <source>
        <dbReference type="ARBA" id="ARBA00022723"/>
    </source>
</evidence>
<dbReference type="PANTHER" id="PTHR46195">
    <property type="entry name" value="HEAVY METAL-ASSOCIATED ISOPRENYLATED PLANT PROTEIN 7"/>
    <property type="match status" value="1"/>
</dbReference>
<dbReference type="SUPFAM" id="SSF55008">
    <property type="entry name" value="HMA, heavy metal-associated domain"/>
    <property type="match status" value="2"/>
</dbReference>
<keyword evidence="2" id="KW-0488">Methylation</keyword>
<protein>
    <recommendedName>
        <fullName evidence="7">HMA domain-containing protein</fullName>
    </recommendedName>
</protein>
<gene>
    <name evidence="8" type="ORF">RJ639_024293</name>
</gene>
<evidence type="ECO:0000313" key="8">
    <source>
        <dbReference type="EMBL" id="KAK2999761.1"/>
    </source>
</evidence>
<dbReference type="PROSITE" id="PS50846">
    <property type="entry name" value="HMA_2"/>
    <property type="match status" value="2"/>
</dbReference>
<proteinExistence type="inferred from homology"/>